<accession>A0A162LGQ5</accession>
<comment type="caution">
    <text evidence="4">The sequence shown here is derived from an EMBL/GenBank/DDBJ whole genome shotgun (WGS) entry which is preliminary data.</text>
</comment>
<dbReference type="OrthoDB" id="5415580at2"/>
<dbReference type="Gene3D" id="3.30.1330.120">
    <property type="entry name" value="2-methylcitrate dehydratase PrpD"/>
    <property type="match status" value="1"/>
</dbReference>
<sequence>MSDSPASPTSLTEQLSRRLVRPVDAAARSRARRAVLDWAGCAVIGAATETGRAFARLAAGGAAGPSRVLGAGRAPARDAAFTNGAYGNIYEMDDVDRQAVLHPGPVVIPAALAMAEALGSGPDALLDAVVRGYEAMVRLGRAMGPAHYRHFHPTATCGAFGAAAAAASLMGLDQARMTGALGTAATRAAGLWQCRHEPVTTKQFHTARAAAGGVEAAQLAAAGLGGPRFILEGPQGLFAGMAPDARPAEITAPHDGAWLILGTSIKPWPACRHAHAAIDAALILRAEAHGRMPAAIEVRSFADALTFCDRPDPASTIQAKFSLQHAVAVTLLGGPPPLDAFEPEVIADPAVAGLRARVRLVVAEPYAGAYPRRFGTGLTITWDDGTTSRAEVPDALGDPENPVDHAAVVTKTRTLARAAGLDEQRIGALIQAIEALEGPDPARIAAFTAILP</sequence>
<evidence type="ECO:0000313" key="4">
    <source>
        <dbReference type="EMBL" id="KYO54911.1"/>
    </source>
</evidence>
<dbReference type="Pfam" id="PF03972">
    <property type="entry name" value="MmgE_PrpD_N"/>
    <property type="match status" value="1"/>
</dbReference>
<evidence type="ECO:0008006" key="6">
    <source>
        <dbReference type="Google" id="ProtNLM"/>
    </source>
</evidence>
<dbReference type="InterPro" id="IPR036148">
    <property type="entry name" value="MmgE/PrpD_sf"/>
</dbReference>
<evidence type="ECO:0000313" key="5">
    <source>
        <dbReference type="Proteomes" id="UP000075787"/>
    </source>
</evidence>
<protein>
    <recommendedName>
        <fullName evidence="6">MmgE/PrpD family protein</fullName>
    </recommendedName>
</protein>
<dbReference type="AlphaFoldDB" id="A0A162LGQ5"/>
<dbReference type="RefSeq" id="WP_062762597.1">
    <property type="nucleotide sequence ID" value="NZ_CP121043.1"/>
</dbReference>
<proteinExistence type="inferred from homology"/>
<name>A0A162LGQ5_9PROT</name>
<dbReference type="EMBL" id="LPZR01000076">
    <property type="protein sequence ID" value="KYO54911.1"/>
    <property type="molecule type" value="Genomic_DNA"/>
</dbReference>
<feature type="domain" description="MmgE/PrpD N-terminal" evidence="2">
    <location>
        <begin position="23"/>
        <end position="246"/>
    </location>
</feature>
<evidence type="ECO:0000259" key="3">
    <source>
        <dbReference type="Pfam" id="PF19305"/>
    </source>
</evidence>
<feature type="domain" description="MmgE/PrpD C-terminal" evidence="3">
    <location>
        <begin position="268"/>
        <end position="431"/>
    </location>
</feature>
<dbReference type="Gene3D" id="1.10.4100.10">
    <property type="entry name" value="2-methylcitrate dehydratase PrpD"/>
    <property type="match status" value="1"/>
</dbReference>
<dbReference type="PANTHER" id="PTHR16943:SF8">
    <property type="entry name" value="2-METHYLCITRATE DEHYDRATASE"/>
    <property type="match status" value="1"/>
</dbReference>
<dbReference type="Proteomes" id="UP000075787">
    <property type="component" value="Unassembled WGS sequence"/>
</dbReference>
<dbReference type="InterPro" id="IPR042188">
    <property type="entry name" value="MmgE/PrpD_sf_2"/>
</dbReference>
<evidence type="ECO:0000259" key="2">
    <source>
        <dbReference type="Pfam" id="PF03972"/>
    </source>
</evidence>
<dbReference type="InterPro" id="IPR045336">
    <property type="entry name" value="MmgE_PrpD_N"/>
</dbReference>
<dbReference type="InterPro" id="IPR045337">
    <property type="entry name" value="MmgE_PrpD_C"/>
</dbReference>
<dbReference type="GeneID" id="97239402"/>
<evidence type="ECO:0000256" key="1">
    <source>
        <dbReference type="ARBA" id="ARBA00006174"/>
    </source>
</evidence>
<gene>
    <name evidence="4" type="ORF">AUP44_24470</name>
</gene>
<organism evidence="4 5">
    <name type="scientific">Tistrella mobilis</name>
    <dbReference type="NCBI Taxonomy" id="171437"/>
    <lineage>
        <taxon>Bacteria</taxon>
        <taxon>Pseudomonadati</taxon>
        <taxon>Pseudomonadota</taxon>
        <taxon>Alphaproteobacteria</taxon>
        <taxon>Geminicoccales</taxon>
        <taxon>Geminicoccaceae</taxon>
        <taxon>Tistrella</taxon>
    </lineage>
</organism>
<dbReference type="InterPro" id="IPR042183">
    <property type="entry name" value="MmgE/PrpD_sf_1"/>
</dbReference>
<dbReference type="Pfam" id="PF19305">
    <property type="entry name" value="MmgE_PrpD_C"/>
    <property type="match status" value="1"/>
</dbReference>
<dbReference type="PANTHER" id="PTHR16943">
    <property type="entry name" value="2-METHYLCITRATE DEHYDRATASE-RELATED"/>
    <property type="match status" value="1"/>
</dbReference>
<dbReference type="GO" id="GO:0016829">
    <property type="term" value="F:lyase activity"/>
    <property type="evidence" value="ECO:0007669"/>
    <property type="project" value="InterPro"/>
</dbReference>
<dbReference type="InterPro" id="IPR005656">
    <property type="entry name" value="MmgE_PrpD"/>
</dbReference>
<comment type="similarity">
    <text evidence="1">Belongs to the PrpD family.</text>
</comment>
<dbReference type="SUPFAM" id="SSF103378">
    <property type="entry name" value="2-methylcitrate dehydratase PrpD"/>
    <property type="match status" value="1"/>
</dbReference>
<reference evidence="4 5" key="1">
    <citation type="submission" date="2015-12" db="EMBL/GenBank/DDBJ databases">
        <title>Genome sequence of Tistrella mobilis MCCC 1A02139.</title>
        <authorList>
            <person name="Lu L."/>
            <person name="Lai Q."/>
            <person name="Shao Z."/>
            <person name="Qian P."/>
        </authorList>
    </citation>
    <scope>NUCLEOTIDE SEQUENCE [LARGE SCALE GENOMIC DNA]</scope>
    <source>
        <strain evidence="4 5">MCCC 1A02139</strain>
    </source>
</reference>